<keyword evidence="4" id="KW-0503">Monooxygenase</keyword>
<dbReference type="EMBL" id="QENQ01000001">
    <property type="protein sequence ID" value="PVX28011.1"/>
    <property type="molecule type" value="Genomic_DNA"/>
</dbReference>
<dbReference type="GO" id="GO:0005829">
    <property type="term" value="C:cytosol"/>
    <property type="evidence" value="ECO:0007669"/>
    <property type="project" value="TreeGrafter"/>
</dbReference>
<dbReference type="OrthoDB" id="9780518at2"/>
<keyword evidence="5" id="KW-1185">Reference proteome</keyword>
<dbReference type="Proteomes" id="UP000245890">
    <property type="component" value="Unassembled WGS sequence"/>
</dbReference>
<feature type="domain" description="Luciferase-like" evidence="3">
    <location>
        <begin position="15"/>
        <end position="298"/>
    </location>
</feature>
<dbReference type="AlphaFoldDB" id="A0A2U0S9Q8"/>
<evidence type="ECO:0000259" key="3">
    <source>
        <dbReference type="Pfam" id="PF00296"/>
    </source>
</evidence>
<reference evidence="4 5" key="1">
    <citation type="submission" date="2018-05" db="EMBL/GenBank/DDBJ databases">
        <title>Description of Sphingomonas pokkalii sp nov, isolated from the rhizosphere of saline tolerant pokkali rice and its draft genome analysis.</title>
        <authorList>
            <person name="Menon R."/>
            <person name="Kumari S."/>
            <person name="Rameshkumar N."/>
        </authorList>
    </citation>
    <scope>NUCLEOTIDE SEQUENCE [LARGE SCALE GENOMIC DNA]</scope>
    <source>
        <strain evidence="4 5">L3B27</strain>
    </source>
</reference>
<dbReference type="CDD" id="cd00347">
    <property type="entry name" value="Flavin_utilizing_monoxygenases"/>
    <property type="match status" value="1"/>
</dbReference>
<keyword evidence="4" id="KW-0560">Oxidoreductase</keyword>
<evidence type="ECO:0000256" key="2">
    <source>
        <dbReference type="ARBA" id="ARBA00074555"/>
    </source>
</evidence>
<accession>A0A2U0S9Q8</accession>
<comment type="similarity">
    <text evidence="1">To bacterial alkanal monooxygenase alpha and beta chains.</text>
</comment>
<dbReference type="FunFam" id="3.20.20.30:FF:000002">
    <property type="entry name" value="LLM class flavin-dependent oxidoreductase"/>
    <property type="match status" value="1"/>
</dbReference>
<comment type="caution">
    <text evidence="4">The sequence shown here is derived from an EMBL/GenBank/DDBJ whole genome shotgun (WGS) entry which is preliminary data.</text>
</comment>
<dbReference type="PANTHER" id="PTHR30137:SF6">
    <property type="entry name" value="LUCIFERASE-LIKE MONOOXYGENASE"/>
    <property type="match status" value="1"/>
</dbReference>
<dbReference type="RefSeq" id="WP_116467467.1">
    <property type="nucleotide sequence ID" value="NZ_QENQ01000001.1"/>
</dbReference>
<dbReference type="GO" id="GO:0016705">
    <property type="term" value="F:oxidoreductase activity, acting on paired donors, with incorporation or reduction of molecular oxygen"/>
    <property type="evidence" value="ECO:0007669"/>
    <property type="project" value="InterPro"/>
</dbReference>
<organism evidence="4 5">
    <name type="scientific">Sphingomonas pokkalii</name>
    <dbReference type="NCBI Taxonomy" id="2175090"/>
    <lineage>
        <taxon>Bacteria</taxon>
        <taxon>Pseudomonadati</taxon>
        <taxon>Pseudomonadota</taxon>
        <taxon>Alphaproteobacteria</taxon>
        <taxon>Sphingomonadales</taxon>
        <taxon>Sphingomonadaceae</taxon>
        <taxon>Sphingomonas</taxon>
    </lineage>
</organism>
<dbReference type="InterPro" id="IPR019949">
    <property type="entry name" value="CmoO-like"/>
</dbReference>
<name>A0A2U0S9Q8_9SPHN</name>
<sequence>MTAFSLLDLVPVVQGGTVPQALANAADLAAHAERIGFQRYWVAEHHGMEGIASAATAVVIAHVAQATRTIRVGAGGIMLPNHSPLQIAEAFGTLDALFPGRIDLGLGRAPGSDQRVAAAIRRNLDSDGNEFPRDVMELQSYFADDGRTGIRATPGAGADVKLWILGSSTFGAQLAAALGLPYAFASHFAPGMLDEAIAVYRRNFRPSEALAKPHLMLGFNVFAADSDEEGAYLASSQQQAFVALRTTGTGVRLPPPVRGYREGLGTQGNAMLDHVLSASAIGGPAKIRREIEAFLERTQADELMLTSAMYDHQARKRSLEIAAEAMRAVEPA</sequence>
<dbReference type="GO" id="GO:0004497">
    <property type="term" value="F:monooxygenase activity"/>
    <property type="evidence" value="ECO:0007669"/>
    <property type="project" value="UniProtKB-KW"/>
</dbReference>
<dbReference type="Gene3D" id="3.20.20.30">
    <property type="entry name" value="Luciferase-like domain"/>
    <property type="match status" value="1"/>
</dbReference>
<dbReference type="InterPro" id="IPR050766">
    <property type="entry name" value="Bact_Lucif_Oxidored"/>
</dbReference>
<dbReference type="InterPro" id="IPR036661">
    <property type="entry name" value="Luciferase-like_sf"/>
</dbReference>
<dbReference type="InterPro" id="IPR011251">
    <property type="entry name" value="Luciferase-like_dom"/>
</dbReference>
<proteinExistence type="predicted"/>
<evidence type="ECO:0000313" key="4">
    <source>
        <dbReference type="EMBL" id="PVX28011.1"/>
    </source>
</evidence>
<dbReference type="PANTHER" id="PTHR30137">
    <property type="entry name" value="LUCIFERASE-LIKE MONOOXYGENASE"/>
    <property type="match status" value="1"/>
</dbReference>
<evidence type="ECO:0000313" key="5">
    <source>
        <dbReference type="Proteomes" id="UP000245890"/>
    </source>
</evidence>
<protein>
    <recommendedName>
        <fullName evidence="2">Luciferase-like monooxygenase</fullName>
    </recommendedName>
</protein>
<dbReference type="Pfam" id="PF00296">
    <property type="entry name" value="Bac_luciferase"/>
    <property type="match status" value="1"/>
</dbReference>
<evidence type="ECO:0000256" key="1">
    <source>
        <dbReference type="ARBA" id="ARBA00007789"/>
    </source>
</evidence>
<dbReference type="SUPFAM" id="SSF51679">
    <property type="entry name" value="Bacterial luciferase-like"/>
    <property type="match status" value="1"/>
</dbReference>
<dbReference type="NCBIfam" id="TIGR03558">
    <property type="entry name" value="oxido_grp_1"/>
    <property type="match status" value="1"/>
</dbReference>
<gene>
    <name evidence="4" type="ORF">DD559_00470</name>
</gene>